<dbReference type="AlphaFoldDB" id="A0A1D7QHQ0"/>
<reference evidence="2 3" key="1">
    <citation type="submission" date="2016-08" db="EMBL/GenBank/DDBJ databases">
        <authorList>
            <person name="Seilhamer J.J."/>
        </authorList>
    </citation>
    <scope>NUCLEOTIDE SEQUENCE [LARGE SCALE GENOMIC DNA]</scope>
    <source>
        <strain evidence="2 3">DX4</strain>
    </source>
</reference>
<dbReference type="Proteomes" id="UP000094313">
    <property type="component" value="Chromosome"/>
</dbReference>
<name>A0A1D7QHQ0_9SPHI</name>
<organism evidence="2 3">
    <name type="scientific">Pedobacter steynii</name>
    <dbReference type="NCBI Taxonomy" id="430522"/>
    <lineage>
        <taxon>Bacteria</taxon>
        <taxon>Pseudomonadati</taxon>
        <taxon>Bacteroidota</taxon>
        <taxon>Sphingobacteriia</taxon>
        <taxon>Sphingobacteriales</taxon>
        <taxon>Sphingobacteriaceae</taxon>
        <taxon>Pedobacter</taxon>
    </lineage>
</organism>
<dbReference type="SUPFAM" id="SSF55729">
    <property type="entry name" value="Acyl-CoA N-acyltransferases (Nat)"/>
    <property type="match status" value="1"/>
</dbReference>
<dbReference type="PROSITE" id="PS51186">
    <property type="entry name" value="GNAT"/>
    <property type="match status" value="1"/>
</dbReference>
<evidence type="ECO:0000313" key="3">
    <source>
        <dbReference type="Proteomes" id="UP000094313"/>
    </source>
</evidence>
<dbReference type="RefSeq" id="WP_069379869.1">
    <property type="nucleotide sequence ID" value="NZ_CP017141.1"/>
</dbReference>
<sequence>MKIIQSVTIDPVQKKAIYDLWNKEYPAKLKHEEVKHLDNYLSHLADLEYHLLTGPSMEVVGWALRFTRNNQPWFAVVIDSNLHGQGHGRRMLEEMKKTTDELNGWVIDHNEDLKENGEYYRSPLGFYLKNEFIILPETRLELEEMSAVAVRWVNKK</sequence>
<evidence type="ECO:0000259" key="1">
    <source>
        <dbReference type="PROSITE" id="PS51186"/>
    </source>
</evidence>
<gene>
    <name evidence="2" type="ORF">BFS30_14105</name>
</gene>
<evidence type="ECO:0000313" key="2">
    <source>
        <dbReference type="EMBL" id="AOM78204.1"/>
    </source>
</evidence>
<accession>A0A1D7QHQ0</accession>
<dbReference type="OrthoDB" id="1073140at2"/>
<dbReference type="GO" id="GO:0016747">
    <property type="term" value="F:acyltransferase activity, transferring groups other than amino-acyl groups"/>
    <property type="evidence" value="ECO:0007669"/>
    <property type="project" value="InterPro"/>
</dbReference>
<dbReference type="Gene3D" id="3.40.630.30">
    <property type="match status" value="1"/>
</dbReference>
<feature type="domain" description="N-acetyltransferase" evidence="1">
    <location>
        <begin position="4"/>
        <end position="156"/>
    </location>
</feature>
<dbReference type="EMBL" id="CP017141">
    <property type="protein sequence ID" value="AOM78204.1"/>
    <property type="molecule type" value="Genomic_DNA"/>
</dbReference>
<proteinExistence type="predicted"/>
<protein>
    <recommendedName>
        <fullName evidence="1">N-acetyltransferase domain-containing protein</fullName>
    </recommendedName>
</protein>
<dbReference type="InterPro" id="IPR016181">
    <property type="entry name" value="Acyl_CoA_acyltransferase"/>
</dbReference>
<dbReference type="InterPro" id="IPR000182">
    <property type="entry name" value="GNAT_dom"/>
</dbReference>
<keyword evidence="3" id="KW-1185">Reference proteome</keyword>
<dbReference type="KEGG" id="psty:BFS30_14105"/>